<dbReference type="GO" id="GO:0055120">
    <property type="term" value="C:striated muscle dense body"/>
    <property type="evidence" value="ECO:0007669"/>
    <property type="project" value="TreeGrafter"/>
</dbReference>
<dbReference type="PANTHER" id="PTHR19444">
    <property type="entry name" value="UNC-93 RELATED"/>
    <property type="match status" value="1"/>
</dbReference>
<keyword evidence="2" id="KW-1133">Transmembrane helix</keyword>
<protein>
    <recommendedName>
        <fullName evidence="5">MFS transporter</fullName>
    </recommendedName>
</protein>
<dbReference type="InterPro" id="IPR036259">
    <property type="entry name" value="MFS_trans_sf"/>
</dbReference>
<evidence type="ECO:0000313" key="4">
    <source>
        <dbReference type="Proteomes" id="UP001497472"/>
    </source>
</evidence>
<feature type="transmembrane region" description="Helical" evidence="2">
    <location>
        <begin position="21"/>
        <end position="39"/>
    </location>
</feature>
<dbReference type="EMBL" id="CAVLEF010000122">
    <property type="protein sequence ID" value="CAK1551239.1"/>
    <property type="molecule type" value="Genomic_DNA"/>
</dbReference>
<gene>
    <name evidence="3" type="ORF">LNINA_LOCUS10399</name>
</gene>
<feature type="transmembrane region" description="Helical" evidence="2">
    <location>
        <begin position="51"/>
        <end position="71"/>
    </location>
</feature>
<keyword evidence="2" id="KW-0472">Membrane</keyword>
<reference evidence="3 4" key="1">
    <citation type="submission" date="2023-11" db="EMBL/GenBank/DDBJ databases">
        <authorList>
            <person name="Okamura Y."/>
        </authorList>
    </citation>
    <scope>NUCLEOTIDE SEQUENCE [LARGE SCALE GENOMIC DNA]</scope>
</reference>
<dbReference type="SUPFAM" id="SSF103473">
    <property type="entry name" value="MFS general substrate transporter"/>
    <property type="match status" value="1"/>
</dbReference>
<dbReference type="AlphaFoldDB" id="A0AAV1JP38"/>
<dbReference type="GO" id="GO:0006937">
    <property type="term" value="P:regulation of muscle contraction"/>
    <property type="evidence" value="ECO:0007669"/>
    <property type="project" value="TreeGrafter"/>
</dbReference>
<dbReference type="GO" id="GO:0043266">
    <property type="term" value="P:regulation of potassium ion transport"/>
    <property type="evidence" value="ECO:0007669"/>
    <property type="project" value="TreeGrafter"/>
</dbReference>
<comment type="caution">
    <text evidence="3">The sequence shown here is derived from an EMBL/GenBank/DDBJ whole genome shotgun (WGS) entry which is preliminary data.</text>
</comment>
<evidence type="ECO:0000256" key="1">
    <source>
        <dbReference type="ARBA" id="ARBA00009172"/>
    </source>
</evidence>
<feature type="transmembrane region" description="Helical" evidence="2">
    <location>
        <begin position="83"/>
        <end position="101"/>
    </location>
</feature>
<comment type="similarity">
    <text evidence="1">Belongs to the unc-93 family.</text>
</comment>
<evidence type="ECO:0008006" key="5">
    <source>
        <dbReference type="Google" id="ProtNLM"/>
    </source>
</evidence>
<keyword evidence="4" id="KW-1185">Reference proteome</keyword>
<proteinExistence type="inferred from homology"/>
<dbReference type="InterPro" id="IPR051951">
    <property type="entry name" value="UNC-93_regulatory"/>
</dbReference>
<name>A0AAV1JP38_9NEOP</name>
<sequence length="148" mass="16319">MTLVKEEKAFKPSETKRIVKNVVIISLAFMAHFTAYSGAANLQSSINPEEGLGLSSLAAVYAGLILSNIFLPTAVIKWIGTKWAISLSFVTYMPFIAAQLWPSFYTMIPAGLCVGLGRGGRSGAPNAPIYLWCRRYTARYQIYQSKRC</sequence>
<keyword evidence="2" id="KW-0812">Transmembrane</keyword>
<accession>A0AAV1JP38</accession>
<dbReference type="GO" id="GO:0015459">
    <property type="term" value="F:potassium channel regulator activity"/>
    <property type="evidence" value="ECO:0007669"/>
    <property type="project" value="TreeGrafter"/>
</dbReference>
<dbReference type="GO" id="GO:0005886">
    <property type="term" value="C:plasma membrane"/>
    <property type="evidence" value="ECO:0007669"/>
    <property type="project" value="TreeGrafter"/>
</dbReference>
<evidence type="ECO:0000256" key="2">
    <source>
        <dbReference type="SAM" id="Phobius"/>
    </source>
</evidence>
<evidence type="ECO:0000313" key="3">
    <source>
        <dbReference type="EMBL" id="CAK1551239.1"/>
    </source>
</evidence>
<dbReference type="Proteomes" id="UP001497472">
    <property type="component" value="Unassembled WGS sequence"/>
</dbReference>
<dbReference type="PANTHER" id="PTHR19444:SF50">
    <property type="match status" value="1"/>
</dbReference>
<organism evidence="3 4">
    <name type="scientific">Leptosia nina</name>
    <dbReference type="NCBI Taxonomy" id="320188"/>
    <lineage>
        <taxon>Eukaryota</taxon>
        <taxon>Metazoa</taxon>
        <taxon>Ecdysozoa</taxon>
        <taxon>Arthropoda</taxon>
        <taxon>Hexapoda</taxon>
        <taxon>Insecta</taxon>
        <taxon>Pterygota</taxon>
        <taxon>Neoptera</taxon>
        <taxon>Endopterygota</taxon>
        <taxon>Lepidoptera</taxon>
        <taxon>Glossata</taxon>
        <taxon>Ditrysia</taxon>
        <taxon>Papilionoidea</taxon>
        <taxon>Pieridae</taxon>
        <taxon>Pierinae</taxon>
        <taxon>Leptosia</taxon>
    </lineage>
</organism>